<protein>
    <submittedName>
        <fullName evidence="4">Ca2+-binding protein, RTX toxin-related</fullName>
    </submittedName>
</protein>
<gene>
    <name evidence="4" type="ORF">SAMN06295910_0959</name>
</gene>
<dbReference type="InterPro" id="IPR018511">
    <property type="entry name" value="Hemolysin-typ_Ca-bd_CS"/>
</dbReference>
<dbReference type="EMBL" id="LT840185">
    <property type="protein sequence ID" value="SMF62148.1"/>
    <property type="molecule type" value="Genomic_DNA"/>
</dbReference>
<dbReference type="Gene3D" id="2.160.20.10">
    <property type="entry name" value="Single-stranded right-handed beta-helix, Pectin lyase-like"/>
    <property type="match status" value="1"/>
</dbReference>
<dbReference type="SUPFAM" id="SSF51120">
    <property type="entry name" value="beta-Roll"/>
    <property type="match status" value="4"/>
</dbReference>
<dbReference type="Gene3D" id="2.150.10.10">
    <property type="entry name" value="Serralysin-like metalloprotease, C-terminal"/>
    <property type="match status" value="4"/>
</dbReference>
<dbReference type="AlphaFoldDB" id="A0A1X7G199"/>
<keyword evidence="5" id="KW-1185">Reference proteome</keyword>
<dbReference type="InterPro" id="IPR012334">
    <property type="entry name" value="Pectin_lyas_fold"/>
</dbReference>
<dbReference type="InterPro" id="IPR001343">
    <property type="entry name" value="Hemolysn_Ca-bd"/>
</dbReference>
<accession>A0A1X7G199</accession>
<evidence type="ECO:0000313" key="4">
    <source>
        <dbReference type="EMBL" id="SMF62148.1"/>
    </source>
</evidence>
<organism evidence="4 5">
    <name type="scientific">Allosphingosinicella indica</name>
    <dbReference type="NCBI Taxonomy" id="941907"/>
    <lineage>
        <taxon>Bacteria</taxon>
        <taxon>Pseudomonadati</taxon>
        <taxon>Pseudomonadota</taxon>
        <taxon>Alphaproteobacteria</taxon>
        <taxon>Sphingomonadales</taxon>
        <taxon>Sphingomonadaceae</taxon>
        <taxon>Allosphingosinicella</taxon>
    </lineage>
</organism>
<dbReference type="InterPro" id="IPR011050">
    <property type="entry name" value="Pectin_lyase_fold/virulence"/>
</dbReference>
<evidence type="ECO:0000313" key="5">
    <source>
        <dbReference type="Proteomes" id="UP000192934"/>
    </source>
</evidence>
<evidence type="ECO:0000259" key="3">
    <source>
        <dbReference type="Pfam" id="PF12708"/>
    </source>
</evidence>
<dbReference type="Pfam" id="PF00353">
    <property type="entry name" value="HemolysinCabind"/>
    <property type="match status" value="4"/>
</dbReference>
<evidence type="ECO:0000256" key="2">
    <source>
        <dbReference type="ARBA" id="ARBA00022525"/>
    </source>
</evidence>
<dbReference type="GO" id="GO:0005576">
    <property type="term" value="C:extracellular region"/>
    <property type="evidence" value="ECO:0007669"/>
    <property type="project" value="UniProtKB-SubCell"/>
</dbReference>
<evidence type="ECO:0000256" key="1">
    <source>
        <dbReference type="ARBA" id="ARBA00004613"/>
    </source>
</evidence>
<dbReference type="GO" id="GO:0005509">
    <property type="term" value="F:calcium ion binding"/>
    <property type="evidence" value="ECO:0007669"/>
    <property type="project" value="InterPro"/>
</dbReference>
<dbReference type="InterPro" id="IPR024535">
    <property type="entry name" value="RHGA/B-epi-like_pectate_lyase"/>
</dbReference>
<reference evidence="5" key="1">
    <citation type="submission" date="2017-04" db="EMBL/GenBank/DDBJ databases">
        <authorList>
            <person name="Varghese N."/>
            <person name="Submissions S."/>
        </authorList>
    </citation>
    <scope>NUCLEOTIDE SEQUENCE [LARGE SCALE GENOMIC DNA]</scope>
    <source>
        <strain evidence="5">Dd16</strain>
    </source>
</reference>
<feature type="domain" description="Rhamnogalacturonase A/B/Epimerase-like pectate lyase" evidence="3">
    <location>
        <begin position="14"/>
        <end position="185"/>
    </location>
</feature>
<dbReference type="InterPro" id="IPR011049">
    <property type="entry name" value="Serralysin-like_metalloprot_C"/>
</dbReference>
<sequence>MTTVVIQASMSGGDDSARINAALADPNVTTVVLGAGTFYASASIFVPSGTTLMGQGADGTMIRALPDFVRDAGSFGVVASETGAVGVTVSDLSIDASKLLVDGARLNGCYMDQATGFTISSVNTYNATGYGHFAQGDLNAFVRGDPSPIYASGTYNDCWSFNSNVGFEQMFCDGITLTNVHVRDGDGDINTEYSFHPLSGSKNITYVGATAIGAKGGFGLVTTIAPLENISIIDSRVEVGTSPAITSDGFNPVIGLEITNSSFISASNAGARIGGISGTFRNSYFQGAVIGAEFGYSSDGSICEILIVDTYSTGISKPTSLAAAYGVNVFGDGITWQGGRIEAWGPQGLMYPVSGSPRVDAATQLVANGYYGPPRNAGSWTLADFVLGKDTDDRLTGGAGNDVLVGLAGNDILVGGRGRDVMQGGLGDDRYYVDDPFDVTFEAANEGFDIVYTGTNFALVPGSHIEVLGTVDWRLTDPLQLTGNELNNRLIGNSGANQLYGSAGDDTLMGMDGDDILDGGPGRDLMIGGAGNDSYYVDNPFDVVREAANEGFDTVYTSVNFTLERGSHVEVVGTIDWRLTDPLKLVGNELNNKLIGNSGANQLYGGDGNDSLVGLDGDDLLDGGAGNDIMEGGRGDDSYFVTQGDRIIERAGEGFDSVYAAESFTLGADWSIELLATINPYARDAINLAGNNLNNAIIGNAGNNRIDGGAGSDTLRGLGGADSFVFSTALGPDNIDLLPDFEPGIDKFLLVRSIFSNLAVGALEPGAFVTGAAAMDSNDRIIFDRSTGALFYDADGNGAGAAVQFATLNPGLNLSAADFMII</sequence>
<dbReference type="PANTHER" id="PTHR38340:SF1">
    <property type="entry name" value="S-LAYER PROTEIN"/>
    <property type="match status" value="1"/>
</dbReference>
<dbReference type="RefSeq" id="WP_085217747.1">
    <property type="nucleotide sequence ID" value="NZ_LT840185.1"/>
</dbReference>
<proteinExistence type="predicted"/>
<dbReference type="PRINTS" id="PR00313">
    <property type="entry name" value="CABNDNGRPT"/>
</dbReference>
<dbReference type="InterPro" id="IPR050557">
    <property type="entry name" value="RTX_toxin/Mannuronan_C5-epim"/>
</dbReference>
<dbReference type="PANTHER" id="PTHR38340">
    <property type="entry name" value="S-LAYER PROTEIN"/>
    <property type="match status" value="1"/>
</dbReference>
<dbReference type="SUPFAM" id="SSF51126">
    <property type="entry name" value="Pectin lyase-like"/>
    <property type="match status" value="1"/>
</dbReference>
<name>A0A1X7G199_9SPHN</name>
<comment type="subcellular location">
    <subcellularLocation>
        <location evidence="1">Secreted</location>
    </subcellularLocation>
</comment>
<dbReference type="PROSITE" id="PS00330">
    <property type="entry name" value="HEMOLYSIN_CALCIUM"/>
    <property type="match status" value="3"/>
</dbReference>
<dbReference type="STRING" id="941907.SAMN06295910_0959"/>
<keyword evidence="2" id="KW-0964">Secreted</keyword>
<dbReference type="Pfam" id="PF12708">
    <property type="entry name" value="Pect-lyase_RHGA_epim"/>
    <property type="match status" value="1"/>
</dbReference>
<dbReference type="OrthoDB" id="7572603at2"/>
<dbReference type="Proteomes" id="UP000192934">
    <property type="component" value="Chromosome I"/>
</dbReference>